<dbReference type="RefSeq" id="WP_149404596.1">
    <property type="nucleotide sequence ID" value="NZ_BIXY01000147.1"/>
</dbReference>
<dbReference type="EMBL" id="BIXY01000147">
    <property type="protein sequence ID" value="GCF11799.1"/>
    <property type="molecule type" value="Genomic_DNA"/>
</dbReference>
<dbReference type="PANTHER" id="PTHR12521:SF0">
    <property type="entry name" value="ADP-RIBOSE GLYCOHYDROLASE OARD1"/>
    <property type="match status" value="1"/>
</dbReference>
<evidence type="ECO:0000256" key="1">
    <source>
        <dbReference type="ARBA" id="ARBA00035885"/>
    </source>
</evidence>
<dbReference type="PROSITE" id="PS51154">
    <property type="entry name" value="MACRO"/>
    <property type="match status" value="1"/>
</dbReference>
<evidence type="ECO:0000313" key="4">
    <source>
        <dbReference type="Proteomes" id="UP000322530"/>
    </source>
</evidence>
<evidence type="ECO:0000313" key="3">
    <source>
        <dbReference type="EMBL" id="GCF11799.1"/>
    </source>
</evidence>
<reference evidence="3 4" key="1">
    <citation type="submission" date="2019-01" db="EMBL/GenBank/DDBJ databases">
        <title>Draft genome sequence of Dictyobacter sp. Uno17.</title>
        <authorList>
            <person name="Wang C.M."/>
            <person name="Zheng Y."/>
            <person name="Sakai Y."/>
            <person name="Abe K."/>
            <person name="Yokota A."/>
            <person name="Yabe S."/>
        </authorList>
    </citation>
    <scope>NUCLEOTIDE SEQUENCE [LARGE SCALE GENOMIC DNA]</scope>
    <source>
        <strain evidence="3 4">Uno17</strain>
    </source>
</reference>
<dbReference type="Gene3D" id="3.40.220.10">
    <property type="entry name" value="Leucine Aminopeptidase, subunit E, domain 1"/>
    <property type="match status" value="1"/>
</dbReference>
<comment type="catalytic activity">
    <reaction evidence="1">
        <text>an N-(ADP-alpha-D-ribosyl)-thymidine in DNA + H2O = a thymidine in DNA + ADP-D-ribose</text>
        <dbReference type="Rhea" id="RHEA:71655"/>
        <dbReference type="Rhea" id="RHEA-COMP:13556"/>
        <dbReference type="Rhea" id="RHEA-COMP:18051"/>
        <dbReference type="ChEBI" id="CHEBI:15377"/>
        <dbReference type="ChEBI" id="CHEBI:57967"/>
        <dbReference type="ChEBI" id="CHEBI:137386"/>
        <dbReference type="ChEBI" id="CHEBI:191199"/>
    </reaction>
    <physiologicalReaction direction="left-to-right" evidence="1">
        <dbReference type="Rhea" id="RHEA:71656"/>
    </physiologicalReaction>
</comment>
<dbReference type="OrthoDB" id="9780211at2"/>
<proteinExistence type="predicted"/>
<organism evidence="3 4">
    <name type="scientific">Dictyobacter arantiisoli</name>
    <dbReference type="NCBI Taxonomy" id="2014874"/>
    <lineage>
        <taxon>Bacteria</taxon>
        <taxon>Bacillati</taxon>
        <taxon>Chloroflexota</taxon>
        <taxon>Ktedonobacteria</taxon>
        <taxon>Ktedonobacterales</taxon>
        <taxon>Dictyobacteraceae</taxon>
        <taxon>Dictyobacter</taxon>
    </lineage>
</organism>
<dbReference type="Pfam" id="PF01661">
    <property type="entry name" value="Macro"/>
    <property type="match status" value="1"/>
</dbReference>
<gene>
    <name evidence="3" type="ORF">KDI_53630</name>
</gene>
<accession>A0A5A5TL23</accession>
<name>A0A5A5TL23_9CHLR</name>
<keyword evidence="4" id="KW-1185">Reference proteome</keyword>
<dbReference type="GO" id="GO:0140291">
    <property type="term" value="P:peptidyl-glutamate ADP-deribosylation"/>
    <property type="evidence" value="ECO:0007669"/>
    <property type="project" value="TreeGrafter"/>
</dbReference>
<protein>
    <recommendedName>
        <fullName evidence="2">Macro domain-containing protein</fullName>
    </recommendedName>
</protein>
<dbReference type="Proteomes" id="UP000322530">
    <property type="component" value="Unassembled WGS sequence"/>
</dbReference>
<dbReference type="PANTHER" id="PTHR12521">
    <property type="entry name" value="PROTEIN C6ORF130"/>
    <property type="match status" value="1"/>
</dbReference>
<dbReference type="SMART" id="SM00506">
    <property type="entry name" value="A1pp"/>
    <property type="match status" value="1"/>
</dbReference>
<comment type="caution">
    <text evidence="3">The sequence shown here is derived from an EMBL/GenBank/DDBJ whole genome shotgun (WGS) entry which is preliminary data.</text>
</comment>
<sequence>MANITYYTGDIFTSRAQVIVNPVNCRGHMGKGLALAFKQRFPEMFTSYQQDCQEGKLRIGQPTLYTVSTPWILNFPTKDHWRGDSKIAYLEQGLQYFVAYYKELEITSIAFPRLGAGLGAGCHGAPWGR</sequence>
<feature type="domain" description="Macro" evidence="2">
    <location>
        <begin position="1"/>
        <end position="129"/>
    </location>
</feature>
<dbReference type="InterPro" id="IPR002589">
    <property type="entry name" value="Macro_dom"/>
</dbReference>
<dbReference type="InterPro" id="IPR043472">
    <property type="entry name" value="Macro_dom-like"/>
</dbReference>
<dbReference type="SUPFAM" id="SSF52949">
    <property type="entry name" value="Macro domain-like"/>
    <property type="match status" value="1"/>
</dbReference>
<evidence type="ECO:0000259" key="2">
    <source>
        <dbReference type="PROSITE" id="PS51154"/>
    </source>
</evidence>
<dbReference type="InterPro" id="IPR050892">
    <property type="entry name" value="ADP-ribose_metab_enzymes"/>
</dbReference>
<dbReference type="CDD" id="cd02901">
    <property type="entry name" value="Macro_Poa1p-like"/>
    <property type="match status" value="1"/>
</dbReference>
<dbReference type="AlphaFoldDB" id="A0A5A5TL23"/>